<dbReference type="OrthoDB" id="9765625at2"/>
<evidence type="ECO:0000313" key="3">
    <source>
        <dbReference type="EMBL" id="SKB39469.1"/>
    </source>
</evidence>
<dbReference type="HAMAP" id="MF_01074">
    <property type="entry name" value="LarC"/>
    <property type="match status" value="1"/>
</dbReference>
<dbReference type="EC" id="4.99.1.12" evidence="2"/>
<comment type="similarity">
    <text evidence="2">Belongs to the LarC family.</text>
</comment>
<evidence type="ECO:0000256" key="2">
    <source>
        <dbReference type="HAMAP-Rule" id="MF_01074"/>
    </source>
</evidence>
<keyword evidence="4" id="KW-1185">Reference proteome</keyword>
<evidence type="ECO:0000256" key="1">
    <source>
        <dbReference type="ARBA" id="ARBA00022596"/>
    </source>
</evidence>
<keyword evidence="1 2" id="KW-0533">Nickel</keyword>
<gene>
    <name evidence="2" type="primary">larC</name>
    <name evidence="3" type="ORF">SAMN02745120_1241</name>
</gene>
<dbReference type="Pfam" id="PF01969">
    <property type="entry name" value="Ni_insertion"/>
    <property type="match status" value="1"/>
</dbReference>
<dbReference type="PANTHER" id="PTHR36566">
    <property type="entry name" value="NICKEL INSERTION PROTEIN-RELATED"/>
    <property type="match status" value="1"/>
</dbReference>
<reference evidence="4" key="1">
    <citation type="submission" date="2017-02" db="EMBL/GenBank/DDBJ databases">
        <authorList>
            <person name="Varghese N."/>
            <person name="Submissions S."/>
        </authorList>
    </citation>
    <scope>NUCLEOTIDE SEQUENCE [LARGE SCALE GENOMIC DNA]</scope>
    <source>
        <strain evidence="4">ATCC 35199</strain>
    </source>
</reference>
<dbReference type="EMBL" id="FUYN01000002">
    <property type="protein sequence ID" value="SKB39469.1"/>
    <property type="molecule type" value="Genomic_DNA"/>
</dbReference>
<dbReference type="PANTHER" id="PTHR36566:SF1">
    <property type="entry name" value="PYRIDINIUM-3,5-BISTHIOCARBOXYLIC ACID MONONUCLEOTIDE NICKEL INSERTION PROTEIN"/>
    <property type="match status" value="1"/>
</dbReference>
<dbReference type="RefSeq" id="WP_079589139.1">
    <property type="nucleotide sequence ID" value="NZ_FUYN01000002.1"/>
</dbReference>
<comment type="function">
    <text evidence="2">Involved in the biosynthesis of a nickel-pincer cofactor ((SCS)Ni(II) pincer complex). Binds Ni(2+), and functions in nickel delivery to pyridinium-3,5-bisthiocarboxylic acid mononucleotide (P2TMN), to form the mature cofactor. Is thus probably required for the activation of nickel-pincer cofactor-dependent enzymes.</text>
</comment>
<dbReference type="Proteomes" id="UP000243406">
    <property type="component" value="Unassembled WGS sequence"/>
</dbReference>
<proteinExistence type="inferred from homology"/>
<dbReference type="Gene3D" id="3.30.70.1380">
    <property type="entry name" value="Transcriptional regulatory protein pf0864 domain like"/>
    <property type="match status" value="1"/>
</dbReference>
<dbReference type="GO" id="GO:0051604">
    <property type="term" value="P:protein maturation"/>
    <property type="evidence" value="ECO:0007669"/>
    <property type="project" value="UniProtKB-UniRule"/>
</dbReference>
<organism evidence="3 4">
    <name type="scientific">Acetoanaerobium noterae</name>
    <dbReference type="NCBI Taxonomy" id="745369"/>
    <lineage>
        <taxon>Bacteria</taxon>
        <taxon>Bacillati</taxon>
        <taxon>Bacillota</taxon>
        <taxon>Clostridia</taxon>
        <taxon>Peptostreptococcales</taxon>
        <taxon>Filifactoraceae</taxon>
        <taxon>Acetoanaerobium</taxon>
    </lineage>
</organism>
<sequence length="381" mass="42393">MNLYLDIVGGISGDMMLSSLLGLGVNYDRFIEVMSTLSISDEFEISLSQASKGAIGGNKVDVILKEDSSFVHRNLSDIINIIDNSEISSRAKYMSRKIFTVLAEAEAKVHLAKIEDVHFHEVGAVDSIVDIIGTAVLIDMLDIETIYCSEIPLGTGFTWSQHGKIPLPAPATLNLLENMKVRLTNLQAETVTPTGAAILKGLNAKQASNLSMKIKKTSIGCGTKNFDIPNILRAILFQPNYYYIREKLAVLSCNLDDMTGELMGNAMEELFDAGALDVWFSPIMMKKSRPAYKLEVLTTMHQKEAISKVIFEQTTTLGIREQIIDRKSLKRKMRYHKTELGSIRIKEAYLGDKKINQKPEFEDLKALAKKKGVTVRSLNIK</sequence>
<keyword evidence="2" id="KW-0456">Lyase</keyword>
<dbReference type="NCBIfam" id="TIGR00299">
    <property type="entry name" value="nickel pincer cofactor biosynthesis protein LarC"/>
    <property type="match status" value="1"/>
</dbReference>
<dbReference type="InterPro" id="IPR002822">
    <property type="entry name" value="Ni_insertion"/>
</dbReference>
<dbReference type="AlphaFoldDB" id="A0A1T5AXC8"/>
<dbReference type="GO" id="GO:0016829">
    <property type="term" value="F:lyase activity"/>
    <property type="evidence" value="ECO:0007669"/>
    <property type="project" value="UniProtKB-UniRule"/>
</dbReference>
<dbReference type="GO" id="GO:0016151">
    <property type="term" value="F:nickel cation binding"/>
    <property type="evidence" value="ECO:0007669"/>
    <property type="project" value="UniProtKB-UniRule"/>
</dbReference>
<evidence type="ECO:0000313" key="4">
    <source>
        <dbReference type="Proteomes" id="UP000243406"/>
    </source>
</evidence>
<protein>
    <recommendedName>
        <fullName evidence="2">Pyridinium-3,5-bisthiocarboxylic acid mononucleotide nickel insertion protein</fullName>
        <shortName evidence="2">P2TMN nickel insertion protein</shortName>
        <ecNumber evidence="2">4.99.1.12</ecNumber>
    </recommendedName>
    <alternativeName>
        <fullName evidence="2">Nickel-pincer cofactor biosynthesis protein LarC</fullName>
    </alternativeName>
</protein>
<name>A0A1T5AXC8_9FIRM</name>
<accession>A0A1T5AXC8</accession>
<comment type="catalytic activity">
    <reaction evidence="2">
        <text>Ni(II)-pyridinium-3,5-bisthiocarboxylate mononucleotide = pyridinium-3,5-bisthiocarboxylate mononucleotide + Ni(2+)</text>
        <dbReference type="Rhea" id="RHEA:54784"/>
        <dbReference type="ChEBI" id="CHEBI:49786"/>
        <dbReference type="ChEBI" id="CHEBI:137372"/>
        <dbReference type="ChEBI" id="CHEBI:137373"/>
        <dbReference type="EC" id="4.99.1.12"/>
    </reaction>
</comment>